<name>A0A4Y2ESR6_ARAVE</name>
<organism evidence="1 2">
    <name type="scientific">Araneus ventricosus</name>
    <name type="common">Orbweaver spider</name>
    <name type="synonym">Epeira ventricosa</name>
    <dbReference type="NCBI Taxonomy" id="182803"/>
    <lineage>
        <taxon>Eukaryota</taxon>
        <taxon>Metazoa</taxon>
        <taxon>Ecdysozoa</taxon>
        <taxon>Arthropoda</taxon>
        <taxon>Chelicerata</taxon>
        <taxon>Arachnida</taxon>
        <taxon>Araneae</taxon>
        <taxon>Araneomorphae</taxon>
        <taxon>Entelegynae</taxon>
        <taxon>Araneoidea</taxon>
        <taxon>Araneidae</taxon>
        <taxon>Araneus</taxon>
    </lineage>
</organism>
<comment type="caution">
    <text evidence="1">The sequence shown here is derived from an EMBL/GenBank/DDBJ whole genome shotgun (WGS) entry which is preliminary data.</text>
</comment>
<evidence type="ECO:0000313" key="1">
    <source>
        <dbReference type="EMBL" id="GBM31076.1"/>
    </source>
</evidence>
<dbReference type="Proteomes" id="UP000499080">
    <property type="component" value="Unassembled WGS sequence"/>
</dbReference>
<dbReference type="OrthoDB" id="6434393at2759"/>
<dbReference type="GO" id="GO:0003676">
    <property type="term" value="F:nucleic acid binding"/>
    <property type="evidence" value="ECO:0007669"/>
    <property type="project" value="InterPro"/>
</dbReference>
<dbReference type="InterPro" id="IPR036397">
    <property type="entry name" value="RNaseH_sf"/>
</dbReference>
<reference evidence="1 2" key="1">
    <citation type="journal article" date="2019" name="Sci. Rep.">
        <title>Orb-weaving spider Araneus ventricosus genome elucidates the spidroin gene catalogue.</title>
        <authorList>
            <person name="Kono N."/>
            <person name="Nakamura H."/>
            <person name="Ohtoshi R."/>
            <person name="Moran D.A.P."/>
            <person name="Shinohara A."/>
            <person name="Yoshida Y."/>
            <person name="Fujiwara M."/>
            <person name="Mori M."/>
            <person name="Tomita M."/>
            <person name="Arakawa K."/>
        </authorList>
    </citation>
    <scope>NUCLEOTIDE SEQUENCE [LARGE SCALE GENOMIC DNA]</scope>
</reference>
<proteinExistence type="predicted"/>
<evidence type="ECO:0000313" key="2">
    <source>
        <dbReference type="Proteomes" id="UP000499080"/>
    </source>
</evidence>
<dbReference type="EMBL" id="BGPR01000674">
    <property type="protein sequence ID" value="GBM31076.1"/>
    <property type="molecule type" value="Genomic_DNA"/>
</dbReference>
<keyword evidence="2" id="KW-1185">Reference proteome</keyword>
<dbReference type="Gene3D" id="3.30.420.10">
    <property type="entry name" value="Ribonuclease H-like superfamily/Ribonuclease H"/>
    <property type="match status" value="1"/>
</dbReference>
<evidence type="ECO:0008006" key="3">
    <source>
        <dbReference type="Google" id="ProtNLM"/>
    </source>
</evidence>
<dbReference type="AlphaFoldDB" id="A0A4Y2ESR6"/>
<gene>
    <name evidence="1" type="ORF">AVEN_46505_1</name>
</gene>
<protein>
    <recommendedName>
        <fullName evidence="3">Histone-lysine N-methyltransferase SETMAR</fullName>
    </recommendedName>
</protein>
<accession>A0A4Y2ESR6</accession>
<sequence>MCDLNFLSIKTKSPQTVARVRFKTSSLYRPGLWKKQITASLPEKCSSPQFSVHQIIEAKHRVFIEEHQPYSPDFHQCDIILFHVVKSKLKGTKFDTVDEVKAKGTKVMKFLMEMTCNTL</sequence>